<evidence type="ECO:0000313" key="3">
    <source>
        <dbReference type="Proteomes" id="UP000182738"/>
    </source>
</evidence>
<dbReference type="Proteomes" id="UP000182738">
    <property type="component" value="Unassembled WGS sequence"/>
</dbReference>
<dbReference type="PANTHER" id="PTHR43755:SF1">
    <property type="entry name" value="FAD-DEPENDENT PYRIDINE NUCLEOTIDE-DISULPHIDE OXIDOREDUCTASE"/>
    <property type="match status" value="1"/>
</dbReference>
<protein>
    <submittedName>
        <fullName evidence="2">NADH dehydrogenase, FAD-containing subunit</fullName>
    </submittedName>
</protein>
<dbReference type="InterPro" id="IPR023753">
    <property type="entry name" value="FAD/NAD-binding_dom"/>
</dbReference>
<dbReference type="InterPro" id="IPR052541">
    <property type="entry name" value="SQRD"/>
</dbReference>
<organism evidence="2 3">
    <name type="scientific">Anoxybacillus suryakundensis</name>
    <dbReference type="NCBI Taxonomy" id="1325335"/>
    <lineage>
        <taxon>Bacteria</taxon>
        <taxon>Bacillati</taxon>
        <taxon>Bacillota</taxon>
        <taxon>Bacilli</taxon>
        <taxon>Bacillales</taxon>
        <taxon>Anoxybacillaceae</taxon>
        <taxon>Anoxybacillus</taxon>
    </lineage>
</organism>
<dbReference type="AlphaFoldDB" id="A0A0K6GPD6"/>
<feature type="domain" description="FAD/NAD(P)-binding" evidence="1">
    <location>
        <begin position="3"/>
        <end position="289"/>
    </location>
</feature>
<dbReference type="Gene3D" id="3.50.50.100">
    <property type="match status" value="1"/>
</dbReference>
<keyword evidence="3" id="KW-1185">Reference proteome</keyword>
<evidence type="ECO:0000313" key="2">
    <source>
        <dbReference type="EMBL" id="CUA80413.1"/>
    </source>
</evidence>
<accession>A0A0K6GPD6</accession>
<dbReference type="STRING" id="1325335.GCA_001418025_01725"/>
<dbReference type="PANTHER" id="PTHR43755">
    <property type="match status" value="1"/>
</dbReference>
<dbReference type="GO" id="GO:0016491">
    <property type="term" value="F:oxidoreductase activity"/>
    <property type="evidence" value="ECO:0007669"/>
    <property type="project" value="InterPro"/>
</dbReference>
<name>A0A0K6GPD6_9BACL</name>
<dbReference type="SUPFAM" id="SSF51905">
    <property type="entry name" value="FAD/NAD(P)-binding domain"/>
    <property type="match status" value="2"/>
</dbReference>
<evidence type="ECO:0000259" key="1">
    <source>
        <dbReference type="Pfam" id="PF07992"/>
    </source>
</evidence>
<dbReference type="InterPro" id="IPR036188">
    <property type="entry name" value="FAD/NAD-bd_sf"/>
</dbReference>
<dbReference type="EMBL" id="CYGZ01000009">
    <property type="protein sequence ID" value="CUA80413.1"/>
    <property type="molecule type" value="Genomic_DNA"/>
</dbReference>
<gene>
    <name evidence="2" type="ORF">Ga0061060_10992</name>
</gene>
<dbReference type="RefSeq" id="WP_055441399.1">
    <property type="nucleotide sequence ID" value="NZ_BAABDZ010000030.1"/>
</dbReference>
<dbReference type="Pfam" id="PF07992">
    <property type="entry name" value="Pyr_redox_2"/>
    <property type="match status" value="1"/>
</dbReference>
<proteinExistence type="predicted"/>
<reference evidence="3" key="1">
    <citation type="submission" date="2015-08" db="EMBL/GenBank/DDBJ databases">
        <authorList>
            <person name="Varghese N."/>
        </authorList>
    </citation>
    <scope>NUCLEOTIDE SEQUENCE [LARGE SCALE GENOMIC DNA]</scope>
    <source>
        <strain evidence="3">DSM 27374</strain>
    </source>
</reference>
<sequence>MANIIVVGGNFAGLTAALELKRKLGNDHQVTVISKSPVFVFIPSLIWVPFSEREIKDITLPVEPILSKANINFIHAEALKVDPEQQKVETTKGIYSYDYLVMATGPDLAFDEVEGLGENSNVSCICNPKGAMETRGKWREFVKDPGPVVIGAAPAAGCSGAAYEFLFNFEQQCRAAGIRDRVDITWVTPEPFLGHFGIEGIAGGEAMLKGFMKMFNIRYITNAAIKKVTENEVILDDGRHLPYKFSMIMPAFYGAKVVRNSPGLGNHRGFIPVHDTYQHKVYPNIFAVGIAADYPVSFNTKVPLGMPKTGYPADESAKTAAENIVRLIRGEKVLKEKPMGKIPGLCIMDAGKKEVFIVTNSLLKPRKFALLLPNPLYDIGKRLFEKYFMWKTKNGLSYLP</sequence>
<dbReference type="OrthoDB" id="9805710at2"/>